<keyword evidence="4" id="KW-1185">Reference proteome</keyword>
<dbReference type="SUPFAM" id="SSF53167">
    <property type="entry name" value="Purine and uridine phosphorylases"/>
    <property type="match status" value="1"/>
</dbReference>
<evidence type="ECO:0000313" key="3">
    <source>
        <dbReference type="EMBL" id="GLR89357.1"/>
    </source>
</evidence>
<name>A0ABQ6BB67_9BRAD</name>
<sequence length="390" mass="42982">MLADRKWVQRNLGFDPITTPPPRDTFTVKRLADAAVKRSVKVSPEDFQREIIDFDSESPAGREFMAFSTATGLSRFTDIPWPKGLAPQTGPKPKGNGNSPLPRGDVLVVTWTVDEGHALSRVLTPGKDSRNDYLPYTHNFTTISKKMRNGCPAMELKRLGTYWTTTIGKKKVVIFKSDSHMSQDGPQLPNIDVWRQIIQEVQPSLVITTGTAGGIGKQVEVGDVIVSPIVRFDCLSKFKKQPFAQEHFSSKAARRTRFAEAKTLFKANAGQLPKDNTRPPKIFVVKPSGLSSSVVTTDFFGFDTSDDHFHLQGLGDVSEMGDAILGLVAKDMGAKAPRWLAIRNVSDPQIKAEGMLKQQEQVAAQIYKGFGRWSSVCSAITCWASIAAEK</sequence>
<dbReference type="EMBL" id="BSOW01000025">
    <property type="protein sequence ID" value="GLR89357.1"/>
    <property type="molecule type" value="Genomic_DNA"/>
</dbReference>
<proteinExistence type="predicted"/>
<reference evidence="4" key="1">
    <citation type="journal article" date="2019" name="Int. J. Syst. Evol. Microbiol.">
        <title>The Global Catalogue of Microorganisms (GCM) 10K type strain sequencing project: providing services to taxonomists for standard genome sequencing and annotation.</title>
        <authorList>
            <consortium name="The Broad Institute Genomics Platform"/>
            <consortium name="The Broad Institute Genome Sequencing Center for Infectious Disease"/>
            <person name="Wu L."/>
            <person name="Ma J."/>
        </authorList>
    </citation>
    <scope>NUCLEOTIDE SEQUENCE [LARGE SCALE GENOMIC DNA]</scope>
    <source>
        <strain evidence="4">NBRC 102520</strain>
    </source>
</reference>
<evidence type="ECO:0000256" key="1">
    <source>
        <dbReference type="SAM" id="MobiDB-lite"/>
    </source>
</evidence>
<dbReference type="InterPro" id="IPR000845">
    <property type="entry name" value="Nucleoside_phosphorylase_d"/>
</dbReference>
<feature type="region of interest" description="Disordered" evidence="1">
    <location>
        <begin position="78"/>
        <end position="101"/>
    </location>
</feature>
<accession>A0ABQ6BB67</accession>
<comment type="caution">
    <text evidence="3">The sequence shown here is derived from an EMBL/GenBank/DDBJ whole genome shotgun (WGS) entry which is preliminary data.</text>
</comment>
<dbReference type="Proteomes" id="UP001156905">
    <property type="component" value="Unassembled WGS sequence"/>
</dbReference>
<organism evidence="3 4">
    <name type="scientific">Bradyrhizobium iriomotense</name>
    <dbReference type="NCBI Taxonomy" id="441950"/>
    <lineage>
        <taxon>Bacteria</taxon>
        <taxon>Pseudomonadati</taxon>
        <taxon>Pseudomonadota</taxon>
        <taxon>Alphaproteobacteria</taxon>
        <taxon>Hyphomicrobiales</taxon>
        <taxon>Nitrobacteraceae</taxon>
        <taxon>Bradyrhizobium</taxon>
    </lineage>
</organism>
<dbReference type="InterPro" id="IPR035994">
    <property type="entry name" value="Nucleoside_phosphorylase_sf"/>
</dbReference>
<dbReference type="RefSeq" id="WP_284271539.1">
    <property type="nucleotide sequence ID" value="NZ_BSOW01000025.1"/>
</dbReference>
<feature type="domain" description="Nucleoside phosphorylase" evidence="2">
    <location>
        <begin position="157"/>
        <end position="358"/>
    </location>
</feature>
<gene>
    <name evidence="3" type="ORF">GCM10007857_60700</name>
</gene>
<dbReference type="Pfam" id="PF01048">
    <property type="entry name" value="PNP_UDP_1"/>
    <property type="match status" value="1"/>
</dbReference>
<protein>
    <recommendedName>
        <fullName evidence="2">Nucleoside phosphorylase domain-containing protein</fullName>
    </recommendedName>
</protein>
<evidence type="ECO:0000259" key="2">
    <source>
        <dbReference type="Pfam" id="PF01048"/>
    </source>
</evidence>
<dbReference type="Gene3D" id="3.40.50.1580">
    <property type="entry name" value="Nucleoside phosphorylase domain"/>
    <property type="match status" value="1"/>
</dbReference>
<evidence type="ECO:0000313" key="4">
    <source>
        <dbReference type="Proteomes" id="UP001156905"/>
    </source>
</evidence>